<feature type="compositionally biased region" description="Low complexity" evidence="1">
    <location>
        <begin position="144"/>
        <end position="155"/>
    </location>
</feature>
<proteinExistence type="predicted"/>
<protein>
    <recommendedName>
        <fullName evidence="4">Lipoprotein</fullName>
    </recommendedName>
</protein>
<evidence type="ECO:0000313" key="3">
    <source>
        <dbReference type="Proteomes" id="UP001219862"/>
    </source>
</evidence>
<feature type="region of interest" description="Disordered" evidence="1">
    <location>
        <begin position="144"/>
        <end position="164"/>
    </location>
</feature>
<evidence type="ECO:0008006" key="4">
    <source>
        <dbReference type="Google" id="ProtNLM"/>
    </source>
</evidence>
<reference evidence="2 3" key="1">
    <citation type="submission" date="2022-10" db="EMBL/GenBank/DDBJ databases">
        <title>paucibacter sp. hw8 Genome sequencing.</title>
        <authorList>
            <person name="Park S."/>
        </authorList>
    </citation>
    <scope>NUCLEOTIDE SEQUENCE [LARGE SCALE GENOMIC DNA]</scope>
    <source>
        <strain evidence="3">hw8</strain>
    </source>
</reference>
<dbReference type="RefSeq" id="WP_273597699.1">
    <property type="nucleotide sequence ID" value="NZ_JAQQXS010000014.1"/>
</dbReference>
<gene>
    <name evidence="2" type="ORF">PRZ01_15465</name>
</gene>
<dbReference type="EMBL" id="JAQQXS010000014">
    <property type="protein sequence ID" value="MDC8786587.1"/>
    <property type="molecule type" value="Genomic_DNA"/>
</dbReference>
<keyword evidence="3" id="KW-1185">Reference proteome</keyword>
<evidence type="ECO:0000313" key="2">
    <source>
        <dbReference type="EMBL" id="MDC8786587.1"/>
    </source>
</evidence>
<name>A0ABT5KUG8_9BURK</name>
<accession>A0ABT5KUG8</accession>
<dbReference type="Proteomes" id="UP001219862">
    <property type="component" value="Unassembled WGS sequence"/>
</dbReference>
<evidence type="ECO:0000256" key="1">
    <source>
        <dbReference type="SAM" id="MobiDB-lite"/>
    </source>
</evidence>
<organism evidence="2 3">
    <name type="scientific">Roseateles koreensis</name>
    <dbReference type="NCBI Taxonomy" id="2987526"/>
    <lineage>
        <taxon>Bacteria</taxon>
        <taxon>Pseudomonadati</taxon>
        <taxon>Pseudomonadota</taxon>
        <taxon>Betaproteobacteria</taxon>
        <taxon>Burkholderiales</taxon>
        <taxon>Sphaerotilaceae</taxon>
        <taxon>Roseateles</taxon>
    </lineage>
</organism>
<sequence length="164" mass="16477">MKIQTALLIAAAVQLSGCASIVNGQNQSISVDTQTDNGPLAGANCTLVNNKGTWYLTTPGSATVNRSFEDMSISCKKDSLEPGILIVKSSTKAMAFGNILFGGVIGAGVDVATGAAYDYPPLITVMMGKTSTLTPPVVPAAPAASAAPVDSASAPQATVTTASK</sequence>
<comment type="caution">
    <text evidence="2">The sequence shown here is derived from an EMBL/GenBank/DDBJ whole genome shotgun (WGS) entry which is preliminary data.</text>
</comment>